<dbReference type="EMBL" id="LFZO01000004">
    <property type="protein sequence ID" value="KXT18661.1"/>
    <property type="molecule type" value="Genomic_DNA"/>
</dbReference>
<proteinExistence type="predicted"/>
<comment type="caution">
    <text evidence="1">The sequence shown here is derived from an EMBL/GenBank/DDBJ whole genome shotgun (WGS) entry which is preliminary data.</text>
</comment>
<evidence type="ECO:0000313" key="2">
    <source>
        <dbReference type="Proteomes" id="UP000073492"/>
    </source>
</evidence>
<reference evidence="1 2" key="1">
    <citation type="submission" date="2015-07" db="EMBL/GenBank/DDBJ databases">
        <title>Comparative genomics of the Sigatoka disease complex on banana suggests a link between parallel evolutionary changes in Pseudocercospora fijiensis and Pseudocercospora eumusae and increased virulence on the banana host.</title>
        <authorList>
            <person name="Chang T.-C."/>
            <person name="Salvucci A."/>
            <person name="Crous P.W."/>
            <person name="Stergiopoulos I."/>
        </authorList>
    </citation>
    <scope>NUCLEOTIDE SEQUENCE [LARGE SCALE GENOMIC DNA]</scope>
    <source>
        <strain evidence="1 2">CBS 116634</strain>
    </source>
</reference>
<name>A0A139IV80_9PEZI</name>
<dbReference type="OrthoDB" id="17948at2759"/>
<dbReference type="Proteomes" id="UP000073492">
    <property type="component" value="Unassembled WGS sequence"/>
</dbReference>
<gene>
    <name evidence="1" type="ORF">AC579_2683</name>
</gene>
<sequence length="183" mass="20820">MLCASSSDSLHVERSEGSRIWTAVTLKSSYDTAVQSHLPNMIRLVGIIARLPKRMTYRTQHLRSMHDHSHLGLAHQHGPRLSKETQQDLSAQHRLELEEYKRLLDISKARELAEYKEMPAVIASIENEGRRMRKQPPQPVTAQERFELCFDVKDVLYSMTPTTAFPTASRILSDAVFPQVIGA</sequence>
<protein>
    <submittedName>
        <fullName evidence="1">Uncharacterized protein</fullName>
    </submittedName>
</protein>
<accession>A0A139IV80</accession>
<dbReference type="AlphaFoldDB" id="A0A139IV80"/>
<evidence type="ECO:0000313" key="1">
    <source>
        <dbReference type="EMBL" id="KXT18661.1"/>
    </source>
</evidence>
<keyword evidence="2" id="KW-1185">Reference proteome</keyword>
<organism evidence="1 2">
    <name type="scientific">Pseudocercospora musae</name>
    <dbReference type="NCBI Taxonomy" id="113226"/>
    <lineage>
        <taxon>Eukaryota</taxon>
        <taxon>Fungi</taxon>
        <taxon>Dikarya</taxon>
        <taxon>Ascomycota</taxon>
        <taxon>Pezizomycotina</taxon>
        <taxon>Dothideomycetes</taxon>
        <taxon>Dothideomycetidae</taxon>
        <taxon>Mycosphaerellales</taxon>
        <taxon>Mycosphaerellaceae</taxon>
        <taxon>Pseudocercospora</taxon>
    </lineage>
</organism>